<dbReference type="InterPro" id="IPR036188">
    <property type="entry name" value="FAD/NAD-bd_sf"/>
</dbReference>
<evidence type="ECO:0000256" key="3">
    <source>
        <dbReference type="ARBA" id="ARBA00012769"/>
    </source>
</evidence>
<evidence type="ECO:0000256" key="1">
    <source>
        <dbReference type="ARBA" id="ARBA00001974"/>
    </source>
</evidence>
<protein>
    <recommendedName>
        <fullName evidence="3">sarcosine oxidasee (formaldehyde-forming)</fullName>
        <ecNumber evidence="3">1.5.3.1</ecNumber>
    </recommendedName>
</protein>
<sequence>MEFSGDRFDVVVVGAGIMGSCTAYEAAKRGQKVLLLEQFDFLHHLGSSHGESRTIRATYPEAYYASMVLESYRLWEAAQSEIGYRVLTKTPHLDIGPASDKRLQCVIANCEPNSINAQILHRSQLHDMFSGAFQLPDQWMGVATNVGGVIKPTKAVAMFQALAIRRGVVLRDRMEVKDIQRDEEGGGIWVSAAGGDRFWGRKCVVAVGAWMKKLVKAVTGRVLPIQPLHTTVCYWKIKEGHEKEFSPETAFPTFASYGEPYIYGTPSLEFPGLIKIAMHGGHPCDPDRRDWASGSGGVLVDSVIPWIELVLEGRVEAGKPVMKQDCMYSMTPDGDFIVDFLGGEFGKEVVVAGGFSGHGFKMGPVVGRILAELAILGEAAGFELKHFRLGRFEEDPKGNAKEFEDQVSSHVSQNHE</sequence>
<dbReference type="RefSeq" id="XP_010911098.2">
    <property type="nucleotide sequence ID" value="XM_010912796.2"/>
</dbReference>
<gene>
    <name evidence="10" type="primary">LOC105037094</name>
</gene>
<evidence type="ECO:0000259" key="8">
    <source>
        <dbReference type="Pfam" id="PF01266"/>
    </source>
</evidence>
<dbReference type="GO" id="GO:0008115">
    <property type="term" value="F:sarcosine oxidase activity"/>
    <property type="evidence" value="ECO:0007669"/>
    <property type="project" value="UniProtKB-EC"/>
</dbReference>
<dbReference type="EC" id="1.5.3.1" evidence="3"/>
<dbReference type="AlphaFoldDB" id="A0A6I9QKQ1"/>
<dbReference type="Gene3D" id="3.50.50.60">
    <property type="entry name" value="FAD/NAD(P)-binding domain"/>
    <property type="match status" value="1"/>
</dbReference>
<dbReference type="PROSITE" id="PS51257">
    <property type="entry name" value="PROKAR_LIPOPROTEIN"/>
    <property type="match status" value="1"/>
</dbReference>
<reference evidence="10" key="1">
    <citation type="submission" date="2025-08" db="UniProtKB">
        <authorList>
            <consortium name="RefSeq"/>
        </authorList>
    </citation>
    <scope>IDENTIFICATION</scope>
</reference>
<keyword evidence="9" id="KW-1185">Reference proteome</keyword>
<comment type="cofactor">
    <cofactor evidence="1">
        <name>FAD</name>
        <dbReference type="ChEBI" id="CHEBI:57692"/>
    </cofactor>
</comment>
<evidence type="ECO:0000256" key="2">
    <source>
        <dbReference type="ARBA" id="ARBA00010989"/>
    </source>
</evidence>
<dbReference type="SUPFAM" id="SSF54373">
    <property type="entry name" value="FAD-linked reductases, C-terminal domain"/>
    <property type="match status" value="1"/>
</dbReference>
<dbReference type="InParanoid" id="A0A6I9QKQ1"/>
<dbReference type="GO" id="GO:0050660">
    <property type="term" value="F:flavin adenine dinucleotide binding"/>
    <property type="evidence" value="ECO:0007669"/>
    <property type="project" value="InterPro"/>
</dbReference>
<evidence type="ECO:0000313" key="9">
    <source>
        <dbReference type="Proteomes" id="UP000504607"/>
    </source>
</evidence>
<dbReference type="Gene3D" id="3.30.9.10">
    <property type="entry name" value="D-Amino Acid Oxidase, subunit A, domain 2"/>
    <property type="match status" value="1"/>
</dbReference>
<dbReference type="FunCoup" id="A0A6I9QKQ1">
    <property type="interactions" value="502"/>
</dbReference>
<keyword evidence="6" id="KW-0560">Oxidoreductase</keyword>
<keyword evidence="5" id="KW-0274">FAD</keyword>
<dbReference type="SUPFAM" id="SSF51905">
    <property type="entry name" value="FAD/NAD(P)-binding domain"/>
    <property type="match status" value="1"/>
</dbReference>
<proteinExistence type="inferred from homology"/>
<comment type="catalytic activity">
    <reaction evidence="7">
        <text>sarcosine + O2 + H2O = formaldehyde + glycine + H2O2</text>
        <dbReference type="Rhea" id="RHEA:13313"/>
        <dbReference type="ChEBI" id="CHEBI:15377"/>
        <dbReference type="ChEBI" id="CHEBI:15379"/>
        <dbReference type="ChEBI" id="CHEBI:16240"/>
        <dbReference type="ChEBI" id="CHEBI:16842"/>
        <dbReference type="ChEBI" id="CHEBI:57305"/>
        <dbReference type="ChEBI" id="CHEBI:57433"/>
        <dbReference type="EC" id="1.5.3.1"/>
    </reaction>
</comment>
<dbReference type="Proteomes" id="UP000504607">
    <property type="component" value="Unplaced"/>
</dbReference>
<feature type="domain" description="FAD dependent oxidoreductase" evidence="8">
    <location>
        <begin position="9"/>
        <end position="373"/>
    </location>
</feature>
<evidence type="ECO:0000256" key="4">
    <source>
        <dbReference type="ARBA" id="ARBA00022630"/>
    </source>
</evidence>
<dbReference type="PANTHER" id="PTHR10961">
    <property type="entry name" value="PEROXISOMAL SARCOSINE OXIDASE"/>
    <property type="match status" value="1"/>
</dbReference>
<evidence type="ECO:0000313" key="10">
    <source>
        <dbReference type="RefSeq" id="XP_010911098.2"/>
    </source>
</evidence>
<accession>A0A6I9QKQ1</accession>
<evidence type="ECO:0000256" key="5">
    <source>
        <dbReference type="ARBA" id="ARBA00022827"/>
    </source>
</evidence>
<keyword evidence="4" id="KW-0285">Flavoprotein</keyword>
<dbReference type="FunFam" id="3.50.50.60:FF:000189">
    <property type="entry name" value="Monomeric sarcosine oxidase"/>
    <property type="match status" value="1"/>
</dbReference>
<evidence type="ECO:0000256" key="7">
    <source>
        <dbReference type="ARBA" id="ARBA00052742"/>
    </source>
</evidence>
<evidence type="ECO:0000256" key="6">
    <source>
        <dbReference type="ARBA" id="ARBA00023002"/>
    </source>
</evidence>
<name>A0A6I9QKQ1_ELAGV</name>
<comment type="similarity">
    <text evidence="2">Belongs to the MSOX/MTOX family.</text>
</comment>
<organism evidence="9 10">
    <name type="scientific">Elaeis guineensis var. tenera</name>
    <name type="common">Oil palm</name>
    <dbReference type="NCBI Taxonomy" id="51953"/>
    <lineage>
        <taxon>Eukaryota</taxon>
        <taxon>Viridiplantae</taxon>
        <taxon>Streptophyta</taxon>
        <taxon>Embryophyta</taxon>
        <taxon>Tracheophyta</taxon>
        <taxon>Spermatophyta</taxon>
        <taxon>Magnoliopsida</taxon>
        <taxon>Liliopsida</taxon>
        <taxon>Arecaceae</taxon>
        <taxon>Arecoideae</taxon>
        <taxon>Cocoseae</taxon>
        <taxon>Elaeidinae</taxon>
        <taxon>Elaeis</taxon>
    </lineage>
</organism>
<dbReference type="Pfam" id="PF01266">
    <property type="entry name" value="DAO"/>
    <property type="match status" value="1"/>
</dbReference>
<dbReference type="OrthoDB" id="424974at2759"/>
<dbReference type="InterPro" id="IPR006076">
    <property type="entry name" value="FAD-dep_OxRdtase"/>
</dbReference>
<dbReference type="InterPro" id="IPR045170">
    <property type="entry name" value="MTOX"/>
</dbReference>
<dbReference type="PANTHER" id="PTHR10961:SF7">
    <property type="entry name" value="FAD DEPENDENT OXIDOREDUCTASE DOMAIN-CONTAINING PROTEIN"/>
    <property type="match status" value="1"/>
</dbReference>